<reference evidence="1" key="1">
    <citation type="submission" date="2007-10" db="EMBL/GenBank/DDBJ databases">
        <authorList>
            <person name="Fulton L."/>
            <person name="Clifton S."/>
            <person name="Fulton B."/>
            <person name="Xu J."/>
            <person name="Minx P."/>
            <person name="Pepin K.H."/>
            <person name="Johnson M."/>
            <person name="Thiruvilangam P."/>
            <person name="Bhonagiri V."/>
            <person name="Nash W.E."/>
            <person name="Mardis E.R."/>
            <person name="Wilson R.K."/>
        </authorList>
    </citation>
    <scope>NUCLEOTIDE SEQUENCE [LARGE SCALE GENOMIC DNA]</scope>
    <source>
        <strain evidence="1">DSM 15702</strain>
    </source>
</reference>
<dbReference type="EMBL" id="ABCA03000033">
    <property type="protein sequence ID" value="EDS01688.1"/>
    <property type="molecule type" value="Genomic_DNA"/>
</dbReference>
<dbReference type="Proteomes" id="UP000005326">
    <property type="component" value="Unassembled WGS sequence"/>
</dbReference>
<comment type="caution">
    <text evidence="1">The sequence shown here is derived from an EMBL/GenBank/DDBJ whole genome shotgun (WGS) entry which is preliminary data.</text>
</comment>
<organism evidence="1 2">
    <name type="scientific">[Eubacterium] siraeum DSM 15702</name>
    <dbReference type="NCBI Taxonomy" id="428128"/>
    <lineage>
        <taxon>Bacteria</taxon>
        <taxon>Bacillati</taxon>
        <taxon>Bacillota</taxon>
        <taxon>Clostridia</taxon>
        <taxon>Eubacteriales</taxon>
        <taxon>Oscillospiraceae</taxon>
        <taxon>Oscillospiraceae incertae sedis</taxon>
    </lineage>
</organism>
<name>B0MKZ5_9FIRM</name>
<accession>B0MKZ5</accession>
<sequence length="44" mass="5110">MLILQKRIMNRKKRMTNKPAGKCHAQNVINIESGSRPESHSFQM</sequence>
<dbReference type="AlphaFoldDB" id="B0MKZ5"/>
<keyword evidence="2" id="KW-1185">Reference proteome</keyword>
<evidence type="ECO:0000313" key="1">
    <source>
        <dbReference type="EMBL" id="EDS01688.1"/>
    </source>
</evidence>
<reference evidence="1" key="2">
    <citation type="submission" date="2014-06" db="EMBL/GenBank/DDBJ databases">
        <title>Draft genome sequence of Eubacterium siraeum (DSM 15702).</title>
        <authorList>
            <person name="Sudarsanam P."/>
            <person name="Ley R."/>
            <person name="Guruge J."/>
            <person name="Turnbaugh P.J."/>
            <person name="Mahowald M."/>
            <person name="Liep D."/>
            <person name="Gordon J."/>
        </authorList>
    </citation>
    <scope>NUCLEOTIDE SEQUENCE</scope>
    <source>
        <strain evidence="1">DSM 15702</strain>
    </source>
</reference>
<proteinExistence type="predicted"/>
<gene>
    <name evidence="1" type="ORF">EUBSIR_00488</name>
</gene>
<evidence type="ECO:0000313" key="2">
    <source>
        <dbReference type="Proteomes" id="UP000005326"/>
    </source>
</evidence>
<protein>
    <submittedName>
        <fullName evidence="1">Uncharacterized protein</fullName>
    </submittedName>
</protein>